<evidence type="ECO:0000313" key="1">
    <source>
        <dbReference type="EMBL" id="KAI5677618.1"/>
    </source>
</evidence>
<keyword evidence="2" id="KW-1185">Reference proteome</keyword>
<dbReference type="Proteomes" id="UP001060085">
    <property type="component" value="Linkage Group LG02"/>
</dbReference>
<evidence type="ECO:0000313" key="2">
    <source>
        <dbReference type="Proteomes" id="UP001060085"/>
    </source>
</evidence>
<dbReference type="EMBL" id="CM044702">
    <property type="protein sequence ID" value="KAI5677618.1"/>
    <property type="molecule type" value="Genomic_DNA"/>
</dbReference>
<proteinExistence type="predicted"/>
<reference evidence="2" key="1">
    <citation type="journal article" date="2023" name="Nat. Plants">
        <title>Single-cell RNA sequencing provides a high-resolution roadmap for understanding the multicellular compartmentation of specialized metabolism.</title>
        <authorList>
            <person name="Sun S."/>
            <person name="Shen X."/>
            <person name="Li Y."/>
            <person name="Li Y."/>
            <person name="Wang S."/>
            <person name="Li R."/>
            <person name="Zhang H."/>
            <person name="Shen G."/>
            <person name="Guo B."/>
            <person name="Wei J."/>
            <person name="Xu J."/>
            <person name="St-Pierre B."/>
            <person name="Chen S."/>
            <person name="Sun C."/>
        </authorList>
    </citation>
    <scope>NUCLEOTIDE SEQUENCE [LARGE SCALE GENOMIC DNA]</scope>
</reference>
<gene>
    <name evidence="1" type="ORF">M9H77_08568</name>
</gene>
<comment type="caution">
    <text evidence="1">The sequence shown here is derived from an EMBL/GenBank/DDBJ whole genome shotgun (WGS) entry which is preliminary data.</text>
</comment>
<organism evidence="1 2">
    <name type="scientific">Catharanthus roseus</name>
    <name type="common">Madagascar periwinkle</name>
    <name type="synonym">Vinca rosea</name>
    <dbReference type="NCBI Taxonomy" id="4058"/>
    <lineage>
        <taxon>Eukaryota</taxon>
        <taxon>Viridiplantae</taxon>
        <taxon>Streptophyta</taxon>
        <taxon>Embryophyta</taxon>
        <taxon>Tracheophyta</taxon>
        <taxon>Spermatophyta</taxon>
        <taxon>Magnoliopsida</taxon>
        <taxon>eudicotyledons</taxon>
        <taxon>Gunneridae</taxon>
        <taxon>Pentapetalae</taxon>
        <taxon>asterids</taxon>
        <taxon>lamiids</taxon>
        <taxon>Gentianales</taxon>
        <taxon>Apocynaceae</taxon>
        <taxon>Rauvolfioideae</taxon>
        <taxon>Vinceae</taxon>
        <taxon>Catharanthinae</taxon>
        <taxon>Catharanthus</taxon>
    </lineage>
</organism>
<name>A0ACC0BY49_CATRO</name>
<accession>A0ACC0BY49</accession>
<protein>
    <submittedName>
        <fullName evidence="1">Uncharacterized protein</fullName>
    </submittedName>
</protein>
<sequence length="276" mass="32766">MQGRNTVEEVLCLSVERGYMIFYRNCDDSNVLSDIVIAHHTSIGMIRTWSYVLIMDITYKTNKHIDHNVLAKLTEQVEDEEVATQFINGTWHTLINEIDEAEYRRKLELLKMKWQRRPDFLYYLFNTWLNPLAHKFCRVWTFEVLHFEVETTNHVENEHSVLKLWLSTCHSDLDTLFLNVDYVIQKNFNAKSNAMLKNISNHISHWALKKIWLEIKRAREIVDDAQNKCGYYLRKSHGLPCACKLLGQYEHFLPLQLEDVSVFWRTLEIRMDVPSA</sequence>